<feature type="region of interest" description="Disordered" evidence="16">
    <location>
        <begin position="2930"/>
        <end position="2960"/>
    </location>
</feature>
<dbReference type="SUPFAM" id="SSF49785">
    <property type="entry name" value="Galactose-binding domain-like"/>
    <property type="match status" value="1"/>
</dbReference>
<feature type="compositionally biased region" description="Polar residues" evidence="16">
    <location>
        <begin position="2733"/>
        <end position="2749"/>
    </location>
</feature>
<feature type="region of interest" description="Disordered" evidence="16">
    <location>
        <begin position="3310"/>
        <end position="3424"/>
    </location>
</feature>
<dbReference type="InterPro" id="IPR014756">
    <property type="entry name" value="Ig_E-set"/>
</dbReference>
<evidence type="ECO:0000256" key="7">
    <source>
        <dbReference type="ARBA" id="ARBA00022723"/>
    </source>
</evidence>
<dbReference type="InterPro" id="IPR004939">
    <property type="entry name" value="APC_su10/DOC_dom"/>
</dbReference>
<evidence type="ECO:0000313" key="20">
    <source>
        <dbReference type="Proteomes" id="UP001195483"/>
    </source>
</evidence>
<dbReference type="SMART" id="SM00184">
    <property type="entry name" value="RING"/>
    <property type="match status" value="1"/>
</dbReference>
<keyword evidence="11" id="KW-0862">Zinc</keyword>
<comment type="similarity">
    <text evidence="4">Belongs to the RING-Cys relay (RCR) family.</text>
</comment>
<evidence type="ECO:0000256" key="15">
    <source>
        <dbReference type="PROSITE-ProRule" id="PRU00235"/>
    </source>
</evidence>
<feature type="region of interest" description="Disordered" evidence="16">
    <location>
        <begin position="3182"/>
        <end position="3201"/>
    </location>
</feature>
<dbReference type="SMART" id="SM01337">
    <property type="entry name" value="APC10"/>
    <property type="match status" value="1"/>
</dbReference>
<feature type="compositionally biased region" description="Basic and acidic residues" evidence="16">
    <location>
        <begin position="2933"/>
        <end position="2960"/>
    </location>
</feature>
<dbReference type="PROSITE" id="PS51284">
    <property type="entry name" value="DOC"/>
    <property type="match status" value="1"/>
</dbReference>
<dbReference type="Gene3D" id="3.30.40.10">
    <property type="entry name" value="Zinc/RING finger domain, C3HC4 (zinc finger)"/>
    <property type="match status" value="1"/>
</dbReference>
<dbReference type="SMART" id="SM00336">
    <property type="entry name" value="BBOX"/>
    <property type="match status" value="1"/>
</dbReference>
<dbReference type="Gene3D" id="2.130.10.30">
    <property type="entry name" value="Regulator of chromosome condensation 1/beta-lactamase-inhibitor protein II"/>
    <property type="match status" value="2"/>
</dbReference>
<evidence type="ECO:0000256" key="9">
    <source>
        <dbReference type="ARBA" id="ARBA00022771"/>
    </source>
</evidence>
<dbReference type="FunFam" id="3.30.40.10:FF:000078">
    <property type="entry name" value="E3 ubiquitin-protein ligase MYCBP2 isoform X1"/>
    <property type="match status" value="1"/>
</dbReference>
<feature type="compositionally biased region" description="Acidic residues" evidence="16">
    <location>
        <begin position="3517"/>
        <end position="3527"/>
    </location>
</feature>
<dbReference type="Pfam" id="PF00415">
    <property type="entry name" value="RCC1"/>
    <property type="match status" value="1"/>
</dbReference>
<comment type="pathway">
    <text evidence="3">Protein modification; protein ubiquitination.</text>
</comment>
<keyword evidence="12" id="KW-0966">Cell projection</keyword>
<keyword evidence="10" id="KW-0833">Ubl conjugation pathway</keyword>
<dbReference type="SUPFAM" id="SSF57850">
    <property type="entry name" value="RING/U-box"/>
    <property type="match status" value="1"/>
</dbReference>
<comment type="subcellular location">
    <subcellularLocation>
        <location evidence="2">Cell projection</location>
        <location evidence="2">Axon</location>
    </subcellularLocation>
</comment>
<protein>
    <recommendedName>
        <fullName evidence="5">RCR-type E3 ubiquitin transferase</fullName>
        <ecNumber evidence="5">2.3.2.33</ecNumber>
    </recommendedName>
</protein>
<evidence type="ECO:0000256" key="16">
    <source>
        <dbReference type="SAM" id="MobiDB-lite"/>
    </source>
</evidence>
<evidence type="ECO:0000256" key="14">
    <source>
        <dbReference type="PROSITE-ProRule" id="PRU00175"/>
    </source>
</evidence>
<reference evidence="19" key="3">
    <citation type="submission" date="2023-05" db="EMBL/GenBank/DDBJ databases">
        <authorList>
            <person name="Smith C.H."/>
        </authorList>
    </citation>
    <scope>NUCLEOTIDE SEQUENCE</scope>
    <source>
        <strain evidence="19">CHS0354</strain>
        <tissue evidence="19">Mantle</tissue>
    </source>
</reference>
<dbReference type="GO" id="GO:0007411">
    <property type="term" value="P:axon guidance"/>
    <property type="evidence" value="ECO:0007669"/>
    <property type="project" value="TreeGrafter"/>
</dbReference>
<name>A0AAE0SXC2_9BIVA</name>
<dbReference type="GO" id="GO:0005886">
    <property type="term" value="C:plasma membrane"/>
    <property type="evidence" value="ECO:0007669"/>
    <property type="project" value="TreeGrafter"/>
</dbReference>
<dbReference type="FunFam" id="2.60.120.820:FF:000002">
    <property type="entry name" value="E3 ubiquitin-protein ligase MYCBP2 isoform X1"/>
    <property type="match status" value="1"/>
</dbReference>
<feature type="region of interest" description="Disordered" evidence="16">
    <location>
        <begin position="2979"/>
        <end position="3001"/>
    </location>
</feature>
<feature type="repeat" description="Filamin" evidence="13">
    <location>
        <begin position="2206"/>
        <end position="2262"/>
    </location>
</feature>
<evidence type="ECO:0000256" key="1">
    <source>
        <dbReference type="ARBA" id="ARBA00000333"/>
    </source>
</evidence>
<dbReference type="PANTHER" id="PTHR45943:SF1">
    <property type="entry name" value="E3 UBIQUITIN-PROTEIN LIGASE MYCBP2"/>
    <property type="match status" value="1"/>
</dbReference>
<evidence type="ECO:0000256" key="4">
    <source>
        <dbReference type="ARBA" id="ARBA00005415"/>
    </source>
</evidence>
<dbReference type="InterPro" id="IPR000315">
    <property type="entry name" value="Znf_B-box"/>
</dbReference>
<keyword evidence="7" id="KW-0479">Metal-binding</keyword>
<keyword evidence="6" id="KW-0808">Transferase</keyword>
<dbReference type="EC" id="2.3.2.33" evidence="5"/>
<evidence type="ECO:0000256" key="2">
    <source>
        <dbReference type="ARBA" id="ARBA00004489"/>
    </source>
</evidence>
<dbReference type="EMBL" id="JAEAOA010000768">
    <property type="protein sequence ID" value="KAK3599917.1"/>
    <property type="molecule type" value="Genomic_DNA"/>
</dbReference>
<dbReference type="Pfam" id="PF13540">
    <property type="entry name" value="RCC1_2"/>
    <property type="match status" value="1"/>
</dbReference>
<feature type="region of interest" description="Disordered" evidence="16">
    <location>
        <begin position="2679"/>
        <end position="2778"/>
    </location>
</feature>
<dbReference type="PANTHER" id="PTHR45943">
    <property type="entry name" value="E3 UBIQUITIN-PROTEIN LIGASE MYCBP2"/>
    <property type="match status" value="1"/>
</dbReference>
<proteinExistence type="inferred from homology"/>
<dbReference type="GO" id="GO:0061630">
    <property type="term" value="F:ubiquitin protein ligase activity"/>
    <property type="evidence" value="ECO:0007669"/>
    <property type="project" value="UniProtKB-EC"/>
</dbReference>
<dbReference type="GO" id="GO:0008582">
    <property type="term" value="P:regulation of synaptic assembly at neuromuscular junction"/>
    <property type="evidence" value="ECO:0007669"/>
    <property type="project" value="TreeGrafter"/>
</dbReference>
<feature type="domain" description="RING-type" evidence="17">
    <location>
        <begin position="4335"/>
        <end position="4386"/>
    </location>
</feature>
<dbReference type="Proteomes" id="UP001195483">
    <property type="component" value="Unassembled WGS sequence"/>
</dbReference>
<dbReference type="InterPro" id="IPR000408">
    <property type="entry name" value="Reg_chr_condens"/>
</dbReference>
<dbReference type="GO" id="GO:0030424">
    <property type="term" value="C:axon"/>
    <property type="evidence" value="ECO:0007669"/>
    <property type="project" value="UniProtKB-SubCell"/>
</dbReference>
<dbReference type="InterPro" id="IPR013083">
    <property type="entry name" value="Znf_RING/FYVE/PHD"/>
</dbReference>
<evidence type="ECO:0000256" key="10">
    <source>
        <dbReference type="ARBA" id="ARBA00022786"/>
    </source>
</evidence>
<feature type="compositionally biased region" description="Low complexity" evidence="16">
    <location>
        <begin position="2716"/>
        <end position="2728"/>
    </location>
</feature>
<evidence type="ECO:0000256" key="12">
    <source>
        <dbReference type="ARBA" id="ARBA00023273"/>
    </source>
</evidence>
<dbReference type="CDD" id="cd19799">
    <property type="entry name" value="Bbox2_MYCBP2"/>
    <property type="match status" value="1"/>
</dbReference>
<evidence type="ECO:0000256" key="11">
    <source>
        <dbReference type="ARBA" id="ARBA00022833"/>
    </source>
</evidence>
<dbReference type="InterPro" id="IPR038648">
    <property type="entry name" value="PHR_sf"/>
</dbReference>
<feature type="compositionally biased region" description="Polar residues" evidence="16">
    <location>
        <begin position="2815"/>
        <end position="2828"/>
    </location>
</feature>
<feature type="compositionally biased region" description="Basic and acidic residues" evidence="16">
    <location>
        <begin position="3182"/>
        <end position="3191"/>
    </location>
</feature>
<dbReference type="InterPro" id="IPR017868">
    <property type="entry name" value="Filamin/ABP280_repeat-like"/>
</dbReference>
<feature type="repeat" description="RCC1" evidence="15">
    <location>
        <begin position="783"/>
        <end position="832"/>
    </location>
</feature>
<feature type="compositionally biased region" description="Basic and acidic residues" evidence="16">
    <location>
        <begin position="3528"/>
        <end position="3552"/>
    </location>
</feature>
<feature type="compositionally biased region" description="Low complexity" evidence="16">
    <location>
        <begin position="2750"/>
        <end position="2763"/>
    </location>
</feature>
<dbReference type="InterPro" id="IPR009091">
    <property type="entry name" value="RCC1/BLIP-II"/>
</dbReference>
<organism evidence="19 20">
    <name type="scientific">Potamilus streckersoni</name>
    <dbReference type="NCBI Taxonomy" id="2493646"/>
    <lineage>
        <taxon>Eukaryota</taxon>
        <taxon>Metazoa</taxon>
        <taxon>Spiralia</taxon>
        <taxon>Lophotrochozoa</taxon>
        <taxon>Mollusca</taxon>
        <taxon>Bivalvia</taxon>
        <taxon>Autobranchia</taxon>
        <taxon>Heteroconchia</taxon>
        <taxon>Palaeoheterodonta</taxon>
        <taxon>Unionida</taxon>
        <taxon>Unionoidea</taxon>
        <taxon>Unionidae</taxon>
        <taxon>Ambleminae</taxon>
        <taxon>Lampsilini</taxon>
        <taxon>Potamilus</taxon>
    </lineage>
</organism>
<keyword evidence="8" id="KW-0677">Repeat</keyword>
<dbReference type="SUPFAM" id="SSF81296">
    <property type="entry name" value="E set domains"/>
    <property type="match status" value="1"/>
</dbReference>
<dbReference type="PRINTS" id="PR00633">
    <property type="entry name" value="RCCNDNSATION"/>
</dbReference>
<dbReference type="SUPFAM" id="SSF50985">
    <property type="entry name" value="RCC1/BLIP-II"/>
    <property type="match status" value="1"/>
</dbReference>
<evidence type="ECO:0000259" key="18">
    <source>
        <dbReference type="PROSITE" id="PS51284"/>
    </source>
</evidence>
<dbReference type="CDD" id="cd16463">
    <property type="entry name" value="RING-H2_PHR"/>
    <property type="match status" value="1"/>
</dbReference>
<evidence type="ECO:0000256" key="6">
    <source>
        <dbReference type="ARBA" id="ARBA00022679"/>
    </source>
</evidence>
<evidence type="ECO:0000259" key="17">
    <source>
        <dbReference type="PROSITE" id="PS50089"/>
    </source>
</evidence>
<dbReference type="Pfam" id="PF03256">
    <property type="entry name" value="ANAPC10"/>
    <property type="match status" value="1"/>
</dbReference>
<feature type="compositionally biased region" description="Basic residues" evidence="16">
    <location>
        <begin position="561"/>
        <end position="570"/>
    </location>
</feature>
<keyword evidence="20" id="KW-1185">Reference proteome</keyword>
<evidence type="ECO:0000313" key="19">
    <source>
        <dbReference type="EMBL" id="KAK3599917.1"/>
    </source>
</evidence>
<feature type="compositionally biased region" description="Basic and acidic residues" evidence="16">
    <location>
        <begin position="65"/>
        <end position="74"/>
    </location>
</feature>
<reference evidence="19" key="1">
    <citation type="journal article" date="2021" name="Genome Biol. Evol.">
        <title>A High-Quality Reference Genome for a Parasitic Bivalve with Doubly Uniparental Inheritance (Bivalvia: Unionida).</title>
        <authorList>
            <person name="Smith C.H."/>
        </authorList>
    </citation>
    <scope>NUCLEOTIDE SEQUENCE</scope>
    <source>
        <strain evidence="19">CHS0354</strain>
    </source>
</reference>
<sequence>MAATIVLPSTRSELDIFLNGDTLSGKFRELFQDVDDAAAIKRKTEMKKVKKKVKSKTKDKKQKREKSPEIKESHAPNIELGGNASVFNVYSAVRQALLERCMKEATRVYQQSMGQNSDTDSDCDTDEKFREAIIKLPKIVGLGLRGVFELVKETRYHYPELCVKAMKALLDMLQGQVPESMKNEPTDVVEGLFQLLMEIATGAGSDFNVDGVSLTSLACSALISLVIAHGDTGKLLTATSALLMSPGQVSLQCILVPGILASLQKSVQAVLLGKTQLPDWFSQGVKESSQLFSFKLDCPPVGSDDSSSTALSSDGKYLYVLNKSGLYKVGSGYSGTVKGHIYSHKKDFPANRNVWLAYAGGKLLCLSDNNTSPCLCAINNETLEMEQKYDFDGHWVGPCAMFCDGEHIGQITAAKDDSFVVRMFNPQASPMQIVSEVPLKLTRKCVDVFGMSSYDLETDRRTICTGLDEDIGIVTGAKEFSLIKTTGGKVLYAGKSQALGIKQGVAAQGKWAELPITKSPKITQVATGHEGQHALLVSEDGSVFFVGTPRRGEDGDTSTSKGRRQPKPVKPKKMIRLESKNIVYAACNNGTSAVVTKEGEVYMFGKDTTHCDHASGHVTDLKDVFVVQIALGKAHAVALTNKGQIFSYGINNKGQCGRDFTPGAAKEAPINNVTMTEEEEEVDMDDALCQSGVGRGGKLGDPFESFLNRVKKSKGWKEREKILRLKSSKQKNEASNLTNDQEGEFSNKIVSLPPAEILVGSGEITINQISCGTHHTVVLLQNGEVYTFGSNQYGQLGVGDTVIRGSPAKMQLPGVAVQVAAGSHHTVILLANGQVLTCGNFQKGALGRQCPDEGGAKSKKGLWYTLPGAVPGIGARFGRRATWIGASGDQTFMRIDESLINAQILSTSKVFSNHTSIGLIPMGEDNAGIMKCLMINKMDGSCRSFNNPEHVDLSTQAVCLDPGYDVLWSYNPQSQDIKCFNVVAMEARTVAQDEGSLCDVFKPEVAMPTRLGATTSRSHCALHILGCLDTLTTARQHNLSVQEEAREKQAATKVYAKEDFSVVNRFENHGGGWGYSGHSVEAVRFLCDTDILLGGFGLFGGRGEYYGRIKLFELGPDGGENEGDGEILAETEEVAFECGAREKHAMLFDEPVLIQANCWYVAWARISGPSSDCGSSGQAVVTTEDQVIFKFKSSKKSNNGTDVNAGQIPQLLYRLPSRDSPTVSRKSDNIEPAHVLSKDFSSSVSAECFDALLRLLEWSWNTFHSVSLDIDQLDDNYVGTLGDLHRLVYISCACLRLIKTYVTEIYPDGVSINKGLQETSRLAESVGSAQELLRRILAEEIGPLAKVQIFLSEPPGAIQSQPFVEEILTECHLTFRSCFHAFYPTGSLKWFCLCDLLNLLEPGMMNANGYGRLLGAIMEAMCHPIIKLTNIMPINCEPETEKILRKQSLILDDNTNSMARLGELHRFPLLVDHMTYKLEASGAGSSHISFKEILDRMLMIVTYPIRQQLSGDQTSFPKVLVANTCALLSTIVSELAATSTGIETNLTTTSRPLLVTPNRFTRTSQTPIWNSGNGSPDAIEFSVDKPGIIIAGICLYGGGGGHYIYEVELLDEQSEGQNDPSHTQRWNSIEIVKGQYSPDDCINDIAEIKFDRPVPIKEGVKYAVRVRNSGPRTLNGDSGVSKVKCPDGTSFTFSACSLSSNGTNHMRGQIPQLLYYSAPKDGENQQQNNKSLAELQARKNAIDITSAICRVAADLLHRAQSSKGVNVGQVFRESHLFSSLLPLTLAYIGPVASQDHRGAVQVLGLIQEILPAVVSLVTQISQCPVAMPELQELQNGGTTSQHYAIVESDHPYKPATVANYKVTFPDNVKWMSLEFDPLCGTAQPEDTLQLFIPSRCHTQTVSTPRPVNLNEEHETSPSYWPVLRKFSGTNKWPRCSIIMPGNEVMFSLETASDYVKDDKATFYGFRCSVVGYEWDSGSNESLKTLERELAYLGGMCAASLIRKDMPLPPVSVEELEEDMEFVEESAQLVFNVHSLLLGKGFALSHPPTIMQALEGNLPFCWQSNERAFLKDFVSCSPATSGGRLARWLQPDSYVDPKQCEIVYNKDELKCSWPALMTVLTKDQYGQIVHVPNLKVEVKAVPIETDTLGDEYKRMRRLSRPDEGSLTFGGHPLPSLDTPYEVTVKDRKDAFHAISMMKAYENYSFEELRFAAPSVPRPIENMLVRDNEDGTFSSSWTPGSIGFYSIHVCIDGFDTGEMYKVEVKEPPQGMTPPSQLGRKSQRKQMRKFIGKYSAGLRIRTNPSLQSEQIGLIKPEGILSFVDEIHNDDGVWLRLSADSIKEWCNNGYSEAWCLQYNQHLGKTLLVPLEEPKSIIDEIINETIRKLPQYLSESSQQPAPLSQTTLEVKRGPGTYEVVKCGSFGHNIRSRPNLKATPVGRLTMGSQVNVIEDLLSNLETWLYIIQHLSNLAANQDGVWVKLDHESIEQYCQNKDGEAWTLANSQDGTSYLQHESDITPIATHGTKDPFSFSTLPTTYQHTGYNFGASHHTSSFPLFGQMPGPHDVFVGRRSSQPTGTFSYGFQGGSNSVPSFGQAPPSFGFGQSFDSGSNHHREMQRNYSLPAQQNLHTRSSPLSFSPRTVSPVAATRSPTPGSPKFSRKEAAVLPSDLQGVSVKELVKALGESRANGNGPTPVPSPPGSPRRLSRSSSPQLLDRQGAGSPRSTSPRSGSPLVEPTKQSSSPRQSFSATKAVTASSLSESSSTASLRDTYMTPPDSPLSVKKGQLIKEASFDRASSSPPGSPIFRRAIESKKEGDGSWTVSPIYQSPTRTRMSPKAVRKDRGRSLRSKRERPASPSSRDLTPMGRARSSSASMIHDRPKLTVKEALSTSVAECLRAVYAAFLWHEGIVHDAMACASFLKFNPNLTKELSTFAKQAKKGEKQRVRHATDSSKDQNKRKDNANINETRVRFNLEPQIFANGVEKMIPSDGSEKEKKEKRHSVPKHKADATVTMEHFLIPKDMKQAGDKELQLPPTLQHLVYFWEELASAVLKVIQQELLYPSPAIAVKSRRADKKDKVKEKDKKCRKKEVKQLARGNLFADALAGLYAAGPDRETVCDLCGGMFPHPVTYHMRQAHPGCGRHAGGKGYNSGGYFCGGWAGNCGEGGIGGSSWYLICEKCRDKYFKEKKQAQREKDKSKKMKKKNSIAKQSNLITPLETHLVLKNNAMFLLDLASASGFTLPTQTHKKHGIHKGDLFLPSVTEEYRVDLNPFPQCPFQYLINRGAQASDSAFADDFFIDAEERVFIRSGSLSVSNKQRSAYRPRLPTEPRHSPLARSGSLGQDLKPSSYISPPSSQDSRSQTPENKPLPKSAGASPESELEAGKKSTFQRSISEIVSDDDSTDPHNLGRLLPSRRRNNSGGVGDGGTLLKHPSAAMTKLINSVDKSEGSGPDTDKTLQRPVMAFIIQRHELEGLQLAMRQALRKATCRVFAMQALNWLIRSVVDPVCLHDLMWFFVYSLTPSPEEDEDEEEESKDAKDQKEGGLPKIDKKEKDKKKEATEDIPLCDHPLSDITIAGKAVDPLPHTFHCLLQTIADVMMQLPVGSALQQMAVRCWCLKFHQSDHLFLHECHVFSNISQILSKSDEMKEESNKEHSHQVTYKIWSLKDLTSSTEIQASSRQAMIASLSDNSTETFWESGDEDRNKLKSITITCQAKAIPKIVYVHIDNTRDLGSKVTNAMFNSGPSNEDLKKVSQVDVDNRHIGWLSCTIDDESHRVIQIILKGPDHSLRVRQVKVLGEMEGENIYLSMSKNTQSIQQDNCEAETLKVFRILTSQVFGRLISDGGYEERKAQPDSTDAVDGDHDLKEHMVGILFSRSKLTHLQKQVCYHIVQGIRKETQRVREEWEHSLDAKQDTQESRYSDVYCFELLSMMLALSGSGVGRAHLAQQFGLLQDLFSLLHTATPRVQRQVISVLRRVLPDVKPPTLANILSVPALPLLEYSIVSMASQEGADRTFNPEIPCILDVFLACIAKALTVQTKVKVAGPHKGYTSNTLAELSDNSKDRASGPRWWLRGSMSSALANSVISLIQDMTSGTLSEMWSTVTKAAIAEAILALTKLSEDLRQPQTCIKTPTLWLALASLCVLDQDHVGRLTSGEWVSSPNGQHGQPRPTCDNHDDGETPAIILCQECGNLCADCDRFLHLHKTKRDHQRQVFKEEEEAIKVDLHEGCGRTKLFWIMALADSKTLKAMVEFREGKAKSSAATGKNTGTCRFCGSSIGTGLLAIGNVCSEPDCQEFAKTACSRVLSCGHYCGGITDEVSCLPCLHRCRTSDQEFLKQDADDMCMICFTEALSAAPAVLLKCGHVFHNHCIKRILEKRWIGPRITFGFSLCPICKSNINHPVLKGILKPVQILYEDVRRKALMRLEYEGLHKAEAITTHGARFFQDPAGFAMDRYAYYVCYKCNKAYYGGEARCDEQAGVGEEYDPRELVCGGCSDVSRAQMCPKHGTDFLEYKCRYCCSVAVFFCFGTTHFCNLCHDDFQHVTSINKSDLPHCPAGPRGRQLEGEECPLHVQHPPTGEEFALGCGVCRNAHTF</sequence>
<dbReference type="GO" id="GO:0008270">
    <property type="term" value="F:zinc ion binding"/>
    <property type="evidence" value="ECO:0007669"/>
    <property type="project" value="UniProtKB-KW"/>
</dbReference>
<evidence type="ECO:0000256" key="13">
    <source>
        <dbReference type="PROSITE-ProRule" id="PRU00087"/>
    </source>
</evidence>
<feature type="region of interest" description="Disordered" evidence="16">
    <location>
        <begin position="548"/>
        <end position="570"/>
    </location>
</feature>
<accession>A0AAE0SXC2</accession>
<dbReference type="Pfam" id="PF08005">
    <property type="entry name" value="PHR"/>
    <property type="match status" value="2"/>
</dbReference>
<dbReference type="PROSITE" id="PS50012">
    <property type="entry name" value="RCC1_3"/>
    <property type="match status" value="1"/>
</dbReference>
<evidence type="ECO:0000256" key="8">
    <source>
        <dbReference type="ARBA" id="ARBA00022737"/>
    </source>
</evidence>
<feature type="compositionally biased region" description="Polar residues" evidence="16">
    <location>
        <begin position="2624"/>
        <end position="2637"/>
    </location>
</feature>
<reference evidence="19" key="2">
    <citation type="journal article" date="2021" name="Genome Biol. Evol.">
        <title>Developing a high-quality reference genome for a parasitic bivalve with doubly uniparental inheritance (Bivalvia: Unionida).</title>
        <authorList>
            <person name="Smith C.H."/>
        </authorList>
    </citation>
    <scope>NUCLEOTIDE SEQUENCE</scope>
    <source>
        <strain evidence="19">CHS0354</strain>
        <tissue evidence="19">Mantle</tissue>
    </source>
</reference>
<dbReference type="InterPro" id="IPR008979">
    <property type="entry name" value="Galactose-bd-like_sf"/>
</dbReference>
<dbReference type="PROSITE" id="PS50089">
    <property type="entry name" value="ZF_RING_2"/>
    <property type="match status" value="1"/>
</dbReference>
<feature type="compositionally biased region" description="Basic residues" evidence="16">
    <location>
        <begin position="48"/>
        <end position="64"/>
    </location>
</feature>
<feature type="region of interest" description="Disordered" evidence="16">
    <location>
        <begin position="48"/>
        <end position="76"/>
    </location>
</feature>
<dbReference type="Gene3D" id="2.60.120.260">
    <property type="entry name" value="Galactose-binding domain-like"/>
    <property type="match status" value="1"/>
</dbReference>
<dbReference type="GO" id="GO:0005634">
    <property type="term" value="C:nucleus"/>
    <property type="evidence" value="ECO:0007669"/>
    <property type="project" value="TreeGrafter"/>
</dbReference>
<feature type="region of interest" description="Disordered" evidence="16">
    <location>
        <begin position="3517"/>
        <end position="3552"/>
    </location>
</feature>
<feature type="compositionally biased region" description="Low complexity" evidence="16">
    <location>
        <begin position="3340"/>
        <end position="3357"/>
    </location>
</feature>
<dbReference type="PROSITE" id="PS00626">
    <property type="entry name" value="RCC1_2"/>
    <property type="match status" value="1"/>
</dbReference>
<dbReference type="PROSITE" id="PS50194">
    <property type="entry name" value="FILAMIN_REPEAT"/>
    <property type="match status" value="1"/>
</dbReference>
<keyword evidence="9 14" id="KW-0863">Zinc-finger</keyword>
<feature type="region of interest" description="Disordered" evidence="16">
    <location>
        <begin position="2624"/>
        <end position="2659"/>
    </location>
</feature>
<dbReference type="InterPro" id="IPR012983">
    <property type="entry name" value="PHR"/>
</dbReference>
<feature type="domain" description="DOC" evidence="18">
    <location>
        <begin position="3637"/>
        <end position="3815"/>
    </location>
</feature>
<evidence type="ECO:0000256" key="3">
    <source>
        <dbReference type="ARBA" id="ARBA00004906"/>
    </source>
</evidence>
<feature type="region of interest" description="Disordered" evidence="16">
    <location>
        <begin position="2811"/>
        <end position="2870"/>
    </location>
</feature>
<comment type="catalytic activity">
    <reaction evidence="1">
        <text>[E2 ubiquitin-conjugating enzyme]-S-ubiquitinyl-L-cysteine + [acceptor protein]-L-threonine = [E2 ubiquitin-conjugating enzyme]-L-cysteine + [acceptor protein]-3-O-ubiquitinyl-L-threonine.</text>
        <dbReference type="EC" id="2.3.2.33"/>
    </reaction>
</comment>
<dbReference type="Gene3D" id="2.60.120.820">
    <property type="entry name" value="PHR domain"/>
    <property type="match status" value="2"/>
</dbReference>
<dbReference type="InterPro" id="IPR001841">
    <property type="entry name" value="Znf_RING"/>
</dbReference>
<comment type="caution">
    <text evidence="19">The sequence shown here is derived from an EMBL/GenBank/DDBJ whole genome shotgun (WGS) entry which is preliminary data.</text>
</comment>
<gene>
    <name evidence="19" type="ORF">CHS0354_012557</name>
</gene>
<evidence type="ECO:0000256" key="5">
    <source>
        <dbReference type="ARBA" id="ARBA00012249"/>
    </source>
</evidence>
<dbReference type="Pfam" id="PF13639">
    <property type="entry name" value="zf-RING_2"/>
    <property type="match status" value="1"/>
</dbReference>